<dbReference type="Proteomes" id="UP000003250">
    <property type="component" value="Unassembled WGS sequence"/>
</dbReference>
<evidence type="ECO:0000313" key="3">
    <source>
        <dbReference type="Proteomes" id="UP000003250"/>
    </source>
</evidence>
<dbReference type="AlphaFoldDB" id="H0HNE2"/>
<sequence>MAAPITETFDGIPLSGDGDPDDTRSFGDSPRIVNGWTINLLDADGNNAPGDGGTPSYLDVTGNAGDTVLVGPGDNALSVNGWLGVAAQAQFSATTGEEFWLESFAIVSGGMAPNAQLVGYRDGIAVASQNFEVTSSASIISTSGDEWKNIDEFRIVQQDGASDISFFIDDITVANAVQNVAPVIGNLGGDGASFIEGGTAVLLDAGGDATVVDSDSPDFDGGSIVVKITADGTPGEDVLSVRNEGSGAGQVGVSGSSVFYGADKVGDMTGGTGTNDLVISLNDQATPNVVQAILRKLIYANTNTLDPSTLIREVQISVNDGDGGSTAQTVTMNVVSVNDAPTATNLTQTVTYTEDPGSSVALNDIVVSDVDAGDTITAILTLSNPAAGSLRTGTFGSATSTYNAGTGTWAVTGSVADVNAALAAVAFTPSANWDQDVTIATRIRDAANTGPADGTITLDVTPVNDAPVVTAPSSINVTEDVLTALTGISFADVDAGGGAVTARFTVVSGTLTGTDRPGVTVTGSGTGTLTLLGSIADINGFIADSELQFQTALNSTSDVLLTVRIDDNGKTGSGGNEFYAQDLTLSVTAVNDAPVVSVPSSISVTEDVASSVTGISFSDADAGGSSVTATLSVASGTLAATSGGSVTVGGTNSAMTLTGTIANINAFIGASNVTFTTASNVTSDVTLTAGINDGGNSGSGGAQSDSDTVTLQVAAVNDAPVVTAPSSINVTEDVFTALTGISFADVDAGS</sequence>
<dbReference type="RefSeq" id="WP_008835304.1">
    <property type="nucleotide sequence ID" value="NZ_AHAM01000057.1"/>
</dbReference>
<proteinExistence type="predicted"/>
<feature type="non-terminal residue" evidence="2">
    <location>
        <position position="750"/>
    </location>
</feature>
<keyword evidence="3" id="KW-1185">Reference proteome</keyword>
<gene>
    <name evidence="2" type="ORF">MAXJ12_08324</name>
</gene>
<organism evidence="2 3">
    <name type="scientific">Mesorhizobium alhagi CCNWXJ12-2</name>
    <dbReference type="NCBI Taxonomy" id="1107882"/>
    <lineage>
        <taxon>Bacteria</taxon>
        <taxon>Pseudomonadati</taxon>
        <taxon>Pseudomonadota</taxon>
        <taxon>Alphaproteobacteria</taxon>
        <taxon>Hyphomicrobiales</taxon>
        <taxon>Phyllobacteriaceae</taxon>
        <taxon>Allomesorhizobium</taxon>
    </lineage>
</organism>
<evidence type="ECO:0000256" key="1">
    <source>
        <dbReference type="SAM" id="MobiDB-lite"/>
    </source>
</evidence>
<reference evidence="2 3" key="1">
    <citation type="journal article" date="2012" name="J. Bacteriol.">
        <title>Draft Genome Sequence of Mesorhizobium alhagi CCNWXJ12-2T, a Novel Salt-Resistant Species Isolated from the Desert of Northwestern China.</title>
        <authorList>
            <person name="Zhou M."/>
            <person name="Chen W."/>
            <person name="Chen H."/>
            <person name="Wei G."/>
        </authorList>
    </citation>
    <scope>NUCLEOTIDE SEQUENCE [LARGE SCALE GENOMIC DNA]</scope>
    <source>
        <strain evidence="2 3">CCNWXJ12-2</strain>
    </source>
</reference>
<dbReference type="EMBL" id="AHAM01000057">
    <property type="protein sequence ID" value="EHK57714.1"/>
    <property type="molecule type" value="Genomic_DNA"/>
</dbReference>
<feature type="region of interest" description="Disordered" evidence="1">
    <location>
        <begin position="1"/>
        <end position="29"/>
    </location>
</feature>
<name>H0HNE2_9HYPH</name>
<protein>
    <submittedName>
        <fullName evidence="2">Hemolysin-type calcium-binding region</fullName>
    </submittedName>
</protein>
<evidence type="ECO:0000313" key="2">
    <source>
        <dbReference type="EMBL" id="EHK57714.1"/>
    </source>
</evidence>
<accession>H0HNE2</accession>